<sequence>MKRPAIFRFFQTHHQHHQGSRSRDYRIFKGNNENFMKNGALLLEERLSLFNGITNPIRFFSVDDINAMNVDQVGMGCDGDDLYPGVWNGNLVLVKIFEDSRSSSVFGCCEIEDATPPMACREIAVATQMGNHTNVHRLLGCCLHTFCPVQVYEWAENGNLQDRIFRYKEHNKEALEWKERLRVAWEIAHAAAYLHTAFRRPIIHRNLKPSHVILDQDDSARLSEFSWTVSIPEGKTYVEDCDVSGTYGYIAVDYMTSRRVAKSSDVYSFGILLLVLMSGKPAYFTTELDCGRVYLVDWVSNCCTADCVSDIVDPAINTNGVVAEELLKTLVELALRCAAADEECRPTMVDAATQLKNMIDHAIV</sequence>
<dbReference type="PANTHER" id="PTHR27005">
    <property type="entry name" value="WALL-ASSOCIATED RECEPTOR KINASE-LIKE 21"/>
    <property type="match status" value="1"/>
</dbReference>
<evidence type="ECO:0000256" key="2">
    <source>
        <dbReference type="ARBA" id="ARBA00022840"/>
    </source>
</evidence>
<gene>
    <name evidence="4" type="ORF">RND81_08G163500</name>
</gene>
<organism evidence="4 5">
    <name type="scientific">Saponaria officinalis</name>
    <name type="common">Common soapwort</name>
    <name type="synonym">Lychnis saponaria</name>
    <dbReference type="NCBI Taxonomy" id="3572"/>
    <lineage>
        <taxon>Eukaryota</taxon>
        <taxon>Viridiplantae</taxon>
        <taxon>Streptophyta</taxon>
        <taxon>Embryophyta</taxon>
        <taxon>Tracheophyta</taxon>
        <taxon>Spermatophyta</taxon>
        <taxon>Magnoliopsida</taxon>
        <taxon>eudicotyledons</taxon>
        <taxon>Gunneridae</taxon>
        <taxon>Pentapetalae</taxon>
        <taxon>Caryophyllales</taxon>
        <taxon>Caryophyllaceae</taxon>
        <taxon>Caryophylleae</taxon>
        <taxon>Saponaria</taxon>
    </lineage>
</organism>
<reference evidence="4" key="1">
    <citation type="submission" date="2024-03" db="EMBL/GenBank/DDBJ databases">
        <title>WGS assembly of Saponaria officinalis var. Norfolk2.</title>
        <authorList>
            <person name="Jenkins J."/>
            <person name="Shu S."/>
            <person name="Grimwood J."/>
            <person name="Barry K."/>
            <person name="Goodstein D."/>
            <person name="Schmutz J."/>
            <person name="Leebens-Mack J."/>
            <person name="Osbourn A."/>
        </authorList>
    </citation>
    <scope>NUCLEOTIDE SEQUENCE [LARGE SCALE GENOMIC DNA]</scope>
    <source>
        <strain evidence="4">JIC</strain>
    </source>
</reference>
<dbReference type="PROSITE" id="PS50011">
    <property type="entry name" value="PROTEIN_KINASE_DOM"/>
    <property type="match status" value="1"/>
</dbReference>
<dbReference type="InterPro" id="IPR011009">
    <property type="entry name" value="Kinase-like_dom_sf"/>
</dbReference>
<dbReference type="SUPFAM" id="SSF56112">
    <property type="entry name" value="Protein kinase-like (PK-like)"/>
    <property type="match status" value="1"/>
</dbReference>
<dbReference type="InterPro" id="IPR045274">
    <property type="entry name" value="WAK-like"/>
</dbReference>
<dbReference type="GO" id="GO:0007166">
    <property type="term" value="P:cell surface receptor signaling pathway"/>
    <property type="evidence" value="ECO:0007669"/>
    <property type="project" value="InterPro"/>
</dbReference>
<keyword evidence="5" id="KW-1185">Reference proteome</keyword>
<protein>
    <recommendedName>
        <fullName evidence="3">Protein kinase domain-containing protein</fullName>
    </recommendedName>
</protein>
<keyword evidence="2" id="KW-0067">ATP-binding</keyword>
<accession>A0AAW1J8T6</accession>
<dbReference type="Gene3D" id="1.10.510.10">
    <property type="entry name" value="Transferase(Phosphotransferase) domain 1"/>
    <property type="match status" value="1"/>
</dbReference>
<dbReference type="InterPro" id="IPR001245">
    <property type="entry name" value="Ser-Thr/Tyr_kinase_cat_dom"/>
</dbReference>
<dbReference type="Gene3D" id="3.30.200.20">
    <property type="entry name" value="Phosphorylase Kinase, domain 1"/>
    <property type="match status" value="1"/>
</dbReference>
<proteinExistence type="predicted"/>
<evidence type="ECO:0000313" key="4">
    <source>
        <dbReference type="EMBL" id="KAK9699261.1"/>
    </source>
</evidence>
<dbReference type="InterPro" id="IPR000719">
    <property type="entry name" value="Prot_kinase_dom"/>
</dbReference>
<evidence type="ECO:0000313" key="5">
    <source>
        <dbReference type="Proteomes" id="UP001443914"/>
    </source>
</evidence>
<dbReference type="Pfam" id="PF07714">
    <property type="entry name" value="PK_Tyr_Ser-Thr"/>
    <property type="match status" value="1"/>
</dbReference>
<dbReference type="Proteomes" id="UP001443914">
    <property type="component" value="Unassembled WGS sequence"/>
</dbReference>
<dbReference type="PANTHER" id="PTHR27005:SF466">
    <property type="entry name" value="NON-FUNCTIONAL PSEUDOKINASE ZED1-LIKE"/>
    <property type="match status" value="1"/>
</dbReference>
<feature type="domain" description="Protein kinase" evidence="3">
    <location>
        <begin position="67"/>
        <end position="364"/>
    </location>
</feature>
<dbReference type="AlphaFoldDB" id="A0AAW1J8T6"/>
<keyword evidence="1" id="KW-0547">Nucleotide-binding</keyword>
<evidence type="ECO:0000259" key="3">
    <source>
        <dbReference type="PROSITE" id="PS50011"/>
    </source>
</evidence>
<name>A0AAW1J8T6_SAPOF</name>
<comment type="caution">
    <text evidence="4">The sequence shown here is derived from an EMBL/GenBank/DDBJ whole genome shotgun (WGS) entry which is preliminary data.</text>
</comment>
<dbReference type="GO" id="GO:0005886">
    <property type="term" value="C:plasma membrane"/>
    <property type="evidence" value="ECO:0007669"/>
    <property type="project" value="TreeGrafter"/>
</dbReference>
<dbReference type="GO" id="GO:0005524">
    <property type="term" value="F:ATP binding"/>
    <property type="evidence" value="ECO:0007669"/>
    <property type="project" value="UniProtKB-KW"/>
</dbReference>
<evidence type="ECO:0000256" key="1">
    <source>
        <dbReference type="ARBA" id="ARBA00022741"/>
    </source>
</evidence>
<dbReference type="GO" id="GO:0004674">
    <property type="term" value="F:protein serine/threonine kinase activity"/>
    <property type="evidence" value="ECO:0007669"/>
    <property type="project" value="TreeGrafter"/>
</dbReference>
<dbReference type="EMBL" id="JBDFQZ010000008">
    <property type="protein sequence ID" value="KAK9699261.1"/>
    <property type="molecule type" value="Genomic_DNA"/>
</dbReference>